<accession>A0ABV5WMX2</accession>
<name>A0ABV5WMX2_9BACI</name>
<dbReference type="Pfam" id="PF13115">
    <property type="entry name" value="YtkA"/>
    <property type="match status" value="2"/>
</dbReference>
<feature type="domain" description="YtkA-like" evidence="2">
    <location>
        <begin position="155"/>
        <end position="226"/>
    </location>
</feature>
<protein>
    <submittedName>
        <fullName evidence="3">FixH family protein</fullName>
    </submittedName>
</protein>
<dbReference type="RefSeq" id="WP_379952029.1">
    <property type="nucleotide sequence ID" value="NZ_JBHMAF010000196.1"/>
</dbReference>
<feature type="domain" description="YtkA-like" evidence="2">
    <location>
        <begin position="34"/>
        <end position="117"/>
    </location>
</feature>
<keyword evidence="4" id="KW-1185">Reference proteome</keyword>
<comment type="caution">
    <text evidence="3">The sequence shown here is derived from an EMBL/GenBank/DDBJ whole genome shotgun (WGS) entry which is preliminary data.</text>
</comment>
<feature type="chain" id="PRO_5046555225" evidence="1">
    <location>
        <begin position="22"/>
        <end position="243"/>
    </location>
</feature>
<dbReference type="EMBL" id="JBHMAF010000196">
    <property type="protein sequence ID" value="MFB9761985.1"/>
    <property type="molecule type" value="Genomic_DNA"/>
</dbReference>
<evidence type="ECO:0000313" key="3">
    <source>
        <dbReference type="EMBL" id="MFB9761985.1"/>
    </source>
</evidence>
<sequence length="243" mass="26652">MRKYWIMIALFLLVLAGCSSGQEDQNSEATNELPKEVKVEVKTAPEAVQAHEHTEIQAIVTQDGKAVNDADDVKFEIWKDGAEQHEMLTAKAKAKGNGVYAVDKTFPEDGVYHITAHTNARDMHVMPTVQVTVGTGQAAAHEQAEQDHHDSNTVIQLTADQIHAGTSPLQAQVQHSGSALTGAQVEFEIWKDGAAKHEYISAKEDANGQYGASFVFEAGMYNITVHVRKGELHEHKEQTVEVK</sequence>
<proteinExistence type="predicted"/>
<evidence type="ECO:0000259" key="2">
    <source>
        <dbReference type="Pfam" id="PF13115"/>
    </source>
</evidence>
<reference evidence="3 4" key="1">
    <citation type="submission" date="2024-09" db="EMBL/GenBank/DDBJ databases">
        <authorList>
            <person name="Sun Q."/>
            <person name="Mori K."/>
        </authorList>
    </citation>
    <scope>NUCLEOTIDE SEQUENCE [LARGE SCALE GENOMIC DNA]</scope>
    <source>
        <strain evidence="3 4">JCM 11201</strain>
    </source>
</reference>
<evidence type="ECO:0000256" key="1">
    <source>
        <dbReference type="SAM" id="SignalP"/>
    </source>
</evidence>
<dbReference type="PROSITE" id="PS51257">
    <property type="entry name" value="PROKAR_LIPOPROTEIN"/>
    <property type="match status" value="1"/>
</dbReference>
<dbReference type="InterPro" id="IPR032693">
    <property type="entry name" value="YtkA-like_dom"/>
</dbReference>
<evidence type="ECO:0000313" key="4">
    <source>
        <dbReference type="Proteomes" id="UP001589609"/>
    </source>
</evidence>
<keyword evidence="1" id="KW-0732">Signal</keyword>
<organism evidence="3 4">
    <name type="scientific">Ectobacillus funiculus</name>
    <dbReference type="NCBI Taxonomy" id="137993"/>
    <lineage>
        <taxon>Bacteria</taxon>
        <taxon>Bacillati</taxon>
        <taxon>Bacillota</taxon>
        <taxon>Bacilli</taxon>
        <taxon>Bacillales</taxon>
        <taxon>Bacillaceae</taxon>
        <taxon>Ectobacillus</taxon>
    </lineage>
</organism>
<dbReference type="Proteomes" id="UP001589609">
    <property type="component" value="Unassembled WGS sequence"/>
</dbReference>
<feature type="signal peptide" evidence="1">
    <location>
        <begin position="1"/>
        <end position="21"/>
    </location>
</feature>
<gene>
    <name evidence="3" type="ORF">ACFFMS_27545</name>
</gene>